<name>A0A4U1CU97_9SPHI</name>
<gene>
    <name evidence="2" type="ORF">FA048_10970</name>
</gene>
<proteinExistence type="predicted"/>
<organism evidence="2 3">
    <name type="scientific">Pedobacter polaris</name>
    <dbReference type="NCBI Taxonomy" id="2571273"/>
    <lineage>
        <taxon>Bacteria</taxon>
        <taxon>Pseudomonadati</taxon>
        <taxon>Bacteroidota</taxon>
        <taxon>Sphingobacteriia</taxon>
        <taxon>Sphingobacteriales</taxon>
        <taxon>Sphingobacteriaceae</taxon>
        <taxon>Pedobacter</taxon>
    </lineage>
</organism>
<feature type="compositionally biased region" description="Basic and acidic residues" evidence="1">
    <location>
        <begin position="66"/>
        <end position="79"/>
    </location>
</feature>
<feature type="region of interest" description="Disordered" evidence="1">
    <location>
        <begin position="66"/>
        <end position="103"/>
    </location>
</feature>
<keyword evidence="3" id="KW-1185">Reference proteome</keyword>
<comment type="caution">
    <text evidence="2">The sequence shown here is derived from an EMBL/GenBank/DDBJ whole genome shotgun (WGS) entry which is preliminary data.</text>
</comment>
<evidence type="ECO:0000313" key="3">
    <source>
        <dbReference type="Proteomes" id="UP000309488"/>
    </source>
</evidence>
<evidence type="ECO:0000256" key="1">
    <source>
        <dbReference type="SAM" id="MobiDB-lite"/>
    </source>
</evidence>
<dbReference type="RefSeq" id="WP_136840765.1">
    <property type="nucleotide sequence ID" value="NZ_SWBR01000002.1"/>
</dbReference>
<sequence length="103" mass="11917">METEETKLPDNNKKELDMEPINEFDQNHFYETNHLDETHFAEQNRSEEDLGYQEISGTASLADRITEEEKLHQEEEHLPGKNQSTPTKEDGDKLMNVGRAPDS</sequence>
<protein>
    <submittedName>
        <fullName evidence="2">Uncharacterized protein</fullName>
    </submittedName>
</protein>
<accession>A0A4U1CU97</accession>
<dbReference type="Proteomes" id="UP000309488">
    <property type="component" value="Unassembled WGS sequence"/>
</dbReference>
<reference evidence="2 3" key="1">
    <citation type="submission" date="2019-04" db="EMBL/GenBank/DDBJ databases">
        <title>Pedobacter sp. RP-3-22 sp. nov., isolated from Arctic soil.</title>
        <authorList>
            <person name="Dahal R.H."/>
            <person name="Kim D.-U."/>
        </authorList>
    </citation>
    <scope>NUCLEOTIDE SEQUENCE [LARGE SCALE GENOMIC DNA]</scope>
    <source>
        <strain evidence="2 3">RP-3-22</strain>
    </source>
</reference>
<evidence type="ECO:0000313" key="2">
    <source>
        <dbReference type="EMBL" id="TKC10690.1"/>
    </source>
</evidence>
<dbReference type="AlphaFoldDB" id="A0A4U1CU97"/>
<dbReference type="EMBL" id="SWBR01000002">
    <property type="protein sequence ID" value="TKC10690.1"/>
    <property type="molecule type" value="Genomic_DNA"/>
</dbReference>
<dbReference type="OrthoDB" id="1422173at2"/>